<feature type="region of interest" description="Disordered" evidence="1">
    <location>
        <begin position="323"/>
        <end position="407"/>
    </location>
</feature>
<reference evidence="2 3" key="1">
    <citation type="submission" date="2014-05" db="EMBL/GenBank/DDBJ databases">
        <authorList>
            <person name="Sibley D."/>
            <person name="Venepally P."/>
            <person name="Karamycheva S."/>
            <person name="Hadjithomas M."/>
            <person name="Khan A."/>
            <person name="Brunk B."/>
            <person name="Roos D."/>
            <person name="Caler E."/>
            <person name="Lorenzi H."/>
        </authorList>
    </citation>
    <scope>NUCLEOTIDE SEQUENCE [LARGE SCALE GENOMIC DNA]</scope>
    <source>
        <strain evidence="2 3">RUB</strain>
    </source>
</reference>
<evidence type="ECO:0000313" key="2">
    <source>
        <dbReference type="EMBL" id="KFG65316.1"/>
    </source>
</evidence>
<evidence type="ECO:0000256" key="1">
    <source>
        <dbReference type="SAM" id="MobiDB-lite"/>
    </source>
</evidence>
<feature type="region of interest" description="Disordered" evidence="1">
    <location>
        <begin position="21"/>
        <end position="46"/>
    </location>
</feature>
<dbReference type="Proteomes" id="UP000028834">
    <property type="component" value="Unassembled WGS sequence"/>
</dbReference>
<evidence type="ECO:0000313" key="3">
    <source>
        <dbReference type="Proteomes" id="UP000028834"/>
    </source>
</evidence>
<organism evidence="2 3">
    <name type="scientific">Toxoplasma gondii RUB</name>
    <dbReference type="NCBI Taxonomy" id="935652"/>
    <lineage>
        <taxon>Eukaryota</taxon>
        <taxon>Sar</taxon>
        <taxon>Alveolata</taxon>
        <taxon>Apicomplexa</taxon>
        <taxon>Conoidasida</taxon>
        <taxon>Coccidia</taxon>
        <taxon>Eucoccidiorida</taxon>
        <taxon>Eimeriorina</taxon>
        <taxon>Sarcocystidae</taxon>
        <taxon>Toxoplasma</taxon>
    </lineage>
</organism>
<feature type="compositionally biased region" description="Low complexity" evidence="1">
    <location>
        <begin position="21"/>
        <end position="43"/>
    </location>
</feature>
<feature type="compositionally biased region" description="Low complexity" evidence="1">
    <location>
        <begin position="87"/>
        <end position="98"/>
    </location>
</feature>
<feature type="compositionally biased region" description="Basic and acidic residues" evidence="1">
    <location>
        <begin position="338"/>
        <end position="394"/>
    </location>
</feature>
<feature type="region of interest" description="Disordered" evidence="1">
    <location>
        <begin position="71"/>
        <end position="287"/>
    </location>
</feature>
<feature type="non-terminal residue" evidence="2">
    <location>
        <position position="1"/>
    </location>
</feature>
<dbReference type="EMBL" id="AFYV02000344">
    <property type="protein sequence ID" value="KFG65316.1"/>
    <property type="molecule type" value="Genomic_DNA"/>
</dbReference>
<feature type="compositionally biased region" description="Basic and acidic residues" evidence="1">
    <location>
        <begin position="215"/>
        <end position="225"/>
    </location>
</feature>
<gene>
    <name evidence="2" type="ORF">TGRUB_260390B</name>
</gene>
<dbReference type="AlphaFoldDB" id="A0A086M8U8"/>
<feature type="compositionally biased region" description="Basic and acidic residues" evidence="1">
    <location>
        <begin position="119"/>
        <end position="128"/>
    </location>
</feature>
<feature type="compositionally biased region" description="Polar residues" evidence="1">
    <location>
        <begin position="226"/>
        <end position="242"/>
    </location>
</feature>
<accession>A0A086M8U8</accession>
<name>A0A086M8U8_TOXGO</name>
<proteinExistence type="predicted"/>
<feature type="compositionally biased region" description="Basic and acidic residues" evidence="1">
    <location>
        <begin position="191"/>
        <end position="204"/>
    </location>
</feature>
<feature type="compositionally biased region" description="Basic and acidic residues" evidence="1">
    <location>
        <begin position="100"/>
        <end position="110"/>
    </location>
</feature>
<comment type="caution">
    <text evidence="2">The sequence shown here is derived from an EMBL/GenBank/DDBJ whole genome shotgun (WGS) entry which is preliminary data.</text>
</comment>
<feature type="compositionally biased region" description="Basic and acidic residues" evidence="1">
    <location>
        <begin position="243"/>
        <end position="257"/>
    </location>
</feature>
<sequence length="1151" mass="124057">QSEKSLQYRATLSSSSVPVLIPLPASGSAASPLASALGASAPPQLRLPPSEFFADLKAEVDELLALMRMQQTCPPGAEQRDSCGTPEELASAQAAQADVAEDREGGDRQRSRGTAGPGERSRREESHEVCGNSSHANRRVLRSVPAEKGESEDEEPKWEDSRKEDAEQQTDGRSVRTPGGRRPRHATRTPSDGERRRSRVEARGGETGNGEFESEDHGRRKREESQAVSSERASPGLSTNDSQDLKETEREKMEKRGAHTATGGHTEKPGKSRASSTPSGSTNSALALVQHARDSVMKALFPLQASLASLDGAQEGSQALQVVEARGTRGMRPPTARADWEGLRTNSERRSSFSDEPRGTSRGARDGRGEEARRRWREAREEPIRGSEERKRTAEAGQGEIRGSPPRHWLEKKREGRLHVPTLDWDSRMHVEMPKRFSMFKEAGKRERHCFGPEIPRETLARLSQHEDCGALLSFLLSAAMVLEGRLWSASGTSFPDPIPPHAVPASSLPSVLAFPLAAASAGTEGDSEQTRRECALAETAPESYVATGQVKRRSLEWRHPRAEARQEGHLPDLQTHRSHCGEPLCFMRDRRAEGVFSSGGASVFLFDRGGVGDPRAACADASTPPSSPSVASPSLACSQPLSTNRCFASSPLSSFSVSPTFLPSSLSPPSLVSLSLSSPSVSPSLPSDPLALVPSASSGVSDLSLPEIRDRLCRPSQPLLASLRECRGRLSRGAGCALSCSSSSPGGFSLFFPSVQLSLHLFPRVSLAFDSSSSCRFAASLATVSPSISFPSSALLHAMRRTPLTSTPFRFASAQRRRLLFEGEQVSSRSGIHGTPSLRFPSRCLAFLDRGATPQRIHRDVTFSCSRNGAGGSGSANLCPLFPRLSHFLEKSRSYTNCDASDGDGKPLPDSHGAYRFSASECMENETDTTAAGTRCNFQSYPCVFARRAHAKTQVTWRVPAGALDRICVEARDLGNNVPKGISRFYPSEFPSQCAGSVSSSAGFLEHLRFVSPVHLIRAVGVGDSSHGALQTWRAGQCTGNWGKGGLQKCECPRHCECTCCEAEKQTMRTGGRLVSALQSPVPLSPLSAEGLSGGGTPEACDWSWRVSWLLRREGLFELAGFFEDLQTLEATLEADIVVAIEEGAEAAGE</sequence>
<dbReference type="VEuPathDB" id="ToxoDB:TGRUB_260390B"/>
<feature type="compositionally biased region" description="Polar residues" evidence="1">
    <location>
        <begin position="273"/>
        <end position="285"/>
    </location>
</feature>
<protein>
    <submittedName>
        <fullName evidence="2">Uncharacterized protein</fullName>
    </submittedName>
</protein>